<proteinExistence type="predicted"/>
<dbReference type="InterPro" id="IPR008780">
    <property type="entry name" value="Plasmodium_Vir"/>
</dbReference>
<feature type="compositionally biased region" description="Basic and acidic residues" evidence="1">
    <location>
        <begin position="290"/>
        <end position="300"/>
    </location>
</feature>
<dbReference type="VEuPathDB" id="PlasmoDB:PVPAM_050008800"/>
<feature type="region of interest" description="Disordered" evidence="1">
    <location>
        <begin position="235"/>
        <end position="310"/>
    </location>
</feature>
<dbReference type="EMBL" id="FLYH01000001">
    <property type="protein sequence ID" value="SCA83352.1"/>
    <property type="molecule type" value="Genomic_DNA"/>
</dbReference>
<accession>A0A1G4E9Z2</accession>
<feature type="compositionally biased region" description="Basic and acidic residues" evidence="1">
    <location>
        <begin position="250"/>
        <end position="274"/>
    </location>
</feature>
<dbReference type="VEuPathDB" id="PlasmoDB:PVX_078695"/>
<dbReference type="Pfam" id="PF05795">
    <property type="entry name" value="Plasmodium_Vir"/>
    <property type="match status" value="1"/>
</dbReference>
<feature type="non-terminal residue" evidence="2">
    <location>
        <position position="1"/>
    </location>
</feature>
<protein>
    <submittedName>
        <fullName evidence="2">Vir protein, putative</fullName>
    </submittedName>
</protein>
<evidence type="ECO:0000313" key="3">
    <source>
        <dbReference type="Proteomes" id="UP000196402"/>
    </source>
</evidence>
<dbReference type="VEuPathDB" id="PlasmoDB:PVW1_140082000"/>
<sequence>LKKTVLNSFYQSYFSNECIYSYDSYDTCYPDGREETLPSNLIELYKKFERNLTLLCDESKKFDVELEKNKEKLCFYLKYWIYDQLISNDVSQDHFSQFFNLWNENKGKKYPGCDCKFEITNLRKVNLLKQAYDYFLFLEAYETTAKIHENVSTMNYCKYIEDAKAAYLSYPYICERSNTENCKEFKKYIAPHMKTDDNSSIICNMVLSSNPGSEEAIQGLKRPDHNLYSGTVEAQGPKVEGEGTTLTTGIERESAGAKLESEPGKEQDIILKSEAEEEISSPGPILHHQKKDDGTDHDLPNELPGVEGDRFSSLLGTSSEGNGSPIKTITSASMVGIPSIIFLLYKFTPIRTWIDPRIRKTKNVLRNGVNESNELQSNDYNFDHADMDINRYNIAYQSR</sequence>
<name>A0A1G4E9Z2_PLAVI</name>
<evidence type="ECO:0000256" key="1">
    <source>
        <dbReference type="SAM" id="MobiDB-lite"/>
    </source>
</evidence>
<reference evidence="2 3" key="1">
    <citation type="submission" date="2016-07" db="EMBL/GenBank/DDBJ databases">
        <authorList>
            <consortium name="Pathogen Informatics"/>
        </authorList>
    </citation>
    <scope>NUCLEOTIDE SEQUENCE [LARGE SCALE GENOMIC DNA]</scope>
</reference>
<gene>
    <name evidence="2" type="ORF">PVT01_000005900</name>
</gene>
<dbReference type="AlphaFoldDB" id="A0A1G4E9Z2"/>
<dbReference type="Proteomes" id="UP000196402">
    <property type="component" value="Unassembled WGS sequence"/>
</dbReference>
<dbReference type="VEuPathDB" id="PlasmoDB:PVP01_0738000"/>
<evidence type="ECO:0000313" key="2">
    <source>
        <dbReference type="EMBL" id="SCA83352.1"/>
    </source>
</evidence>
<organism evidence="2 3">
    <name type="scientific">Plasmodium vivax</name>
    <name type="common">malaria parasite P. vivax</name>
    <dbReference type="NCBI Taxonomy" id="5855"/>
    <lineage>
        <taxon>Eukaryota</taxon>
        <taxon>Sar</taxon>
        <taxon>Alveolata</taxon>
        <taxon>Apicomplexa</taxon>
        <taxon>Aconoidasida</taxon>
        <taxon>Haemosporida</taxon>
        <taxon>Plasmodiidae</taxon>
        <taxon>Plasmodium</taxon>
        <taxon>Plasmodium (Plasmodium)</taxon>
    </lineage>
</organism>